<organism evidence="2 3">
    <name type="scientific">Roseospirillum parvum</name>
    <dbReference type="NCBI Taxonomy" id="83401"/>
    <lineage>
        <taxon>Bacteria</taxon>
        <taxon>Pseudomonadati</taxon>
        <taxon>Pseudomonadota</taxon>
        <taxon>Alphaproteobacteria</taxon>
        <taxon>Rhodospirillales</taxon>
        <taxon>Rhodospirillaceae</taxon>
        <taxon>Roseospirillum</taxon>
    </lineage>
</organism>
<dbReference type="InterPro" id="IPR007055">
    <property type="entry name" value="BON_dom"/>
</dbReference>
<dbReference type="STRING" id="83401.SAMN05421742_10453"/>
<proteinExistence type="predicted"/>
<dbReference type="PANTHER" id="PTHR34606:SF15">
    <property type="entry name" value="BON DOMAIN-CONTAINING PROTEIN"/>
    <property type="match status" value="1"/>
</dbReference>
<sequence length="224" mass="24133">MTPGWRGTGHRSMRWLFGGGRFGGWLSGVGFALVASLLLAGCTPTGIAIGAGARVATAAAEERGLRGSAEDTWVTTEINRRWFEFDHRLPLQATVTVRDGVALLTGVVDTADLRLAAVRLAWSEEAIHRVINELRVAGQDSRTQGDTADAGRDLWIAKTLEARLLFDGEILSINYAVDVADRVVYLMGTAQSAAERDRVIAHARDIAHVRRVVSYVGIKGAPGD</sequence>
<dbReference type="Proteomes" id="UP000217076">
    <property type="component" value="Unassembled WGS sequence"/>
</dbReference>
<evidence type="ECO:0000313" key="2">
    <source>
        <dbReference type="EMBL" id="SDH05704.1"/>
    </source>
</evidence>
<dbReference type="EMBL" id="FNCV01000004">
    <property type="protein sequence ID" value="SDH05704.1"/>
    <property type="molecule type" value="Genomic_DNA"/>
</dbReference>
<accession>A0A1G7ZAI4</accession>
<dbReference type="InterPro" id="IPR014004">
    <property type="entry name" value="Transpt-assoc_nodulatn_dom_bac"/>
</dbReference>
<name>A0A1G7ZAI4_9PROT</name>
<dbReference type="InterPro" id="IPR051686">
    <property type="entry name" value="Lipoprotein_DolP"/>
</dbReference>
<feature type="domain" description="BON" evidence="1">
    <location>
        <begin position="152"/>
        <end position="220"/>
    </location>
</feature>
<dbReference type="SMART" id="SM00749">
    <property type="entry name" value="BON"/>
    <property type="match status" value="1"/>
</dbReference>
<evidence type="ECO:0000259" key="1">
    <source>
        <dbReference type="PROSITE" id="PS50914"/>
    </source>
</evidence>
<feature type="domain" description="BON" evidence="1">
    <location>
        <begin position="70"/>
        <end position="138"/>
    </location>
</feature>
<keyword evidence="3" id="KW-1185">Reference proteome</keyword>
<reference evidence="3" key="1">
    <citation type="submission" date="2016-10" db="EMBL/GenBank/DDBJ databases">
        <authorList>
            <person name="Varghese N."/>
            <person name="Submissions S."/>
        </authorList>
    </citation>
    <scope>NUCLEOTIDE SEQUENCE [LARGE SCALE GENOMIC DNA]</scope>
    <source>
        <strain evidence="3">930I</strain>
    </source>
</reference>
<gene>
    <name evidence="2" type="ORF">SAMN05421742_10453</name>
</gene>
<protein>
    <submittedName>
        <fullName evidence="2">Osmotically-inducible protein OsmY, contains BON domain</fullName>
    </submittedName>
</protein>
<dbReference type="PANTHER" id="PTHR34606">
    <property type="entry name" value="BON DOMAIN-CONTAINING PROTEIN"/>
    <property type="match status" value="1"/>
</dbReference>
<dbReference type="Pfam" id="PF04972">
    <property type="entry name" value="BON"/>
    <property type="match status" value="2"/>
</dbReference>
<dbReference type="PROSITE" id="PS50914">
    <property type="entry name" value="BON"/>
    <property type="match status" value="2"/>
</dbReference>
<dbReference type="AlphaFoldDB" id="A0A1G7ZAI4"/>
<evidence type="ECO:0000313" key="3">
    <source>
        <dbReference type="Proteomes" id="UP000217076"/>
    </source>
</evidence>